<dbReference type="Gene3D" id="3.20.10.10">
    <property type="entry name" value="D-amino Acid Aminotransferase, subunit A, domain 2"/>
    <property type="match status" value="1"/>
</dbReference>
<evidence type="ECO:0000256" key="4">
    <source>
        <dbReference type="ARBA" id="ARBA00022679"/>
    </source>
</evidence>
<dbReference type="InterPro" id="IPR001544">
    <property type="entry name" value="Aminotrans_IV"/>
</dbReference>
<dbReference type="PANTHER" id="PTHR42825:SF2">
    <property type="entry name" value="BRANCHED-CHAIN-AMINO-ACID AMINOTRANSFERASE 3, CHLOROPLASTIC-RELATED"/>
    <property type="match status" value="1"/>
</dbReference>
<dbReference type="PANTHER" id="PTHR42825">
    <property type="entry name" value="AMINO ACID AMINOTRANSFERASE"/>
    <property type="match status" value="1"/>
</dbReference>
<dbReference type="PIRSF" id="PIRSF006468">
    <property type="entry name" value="BCAT1"/>
    <property type="match status" value="1"/>
</dbReference>
<proteinExistence type="inferred from homology"/>
<keyword evidence="3 7" id="KW-0032">Aminotransferase</keyword>
<evidence type="ECO:0000256" key="5">
    <source>
        <dbReference type="ARBA" id="ARBA00022898"/>
    </source>
</evidence>
<comment type="similarity">
    <text evidence="2">Belongs to the class-IV pyridoxal-phosphate-dependent aminotransferase family.</text>
</comment>
<dbReference type="AlphaFoldDB" id="A0A6M6I3Y3"/>
<dbReference type="InterPro" id="IPR043131">
    <property type="entry name" value="BCAT-like_N"/>
</dbReference>
<reference evidence="7" key="2">
    <citation type="submission" date="2020-05" db="EMBL/GenBank/DDBJ databases">
        <authorList>
            <person name="Lan N."/>
        </authorList>
    </citation>
    <scope>NUCLEOTIDE SEQUENCE</scope>
    <source>
        <strain evidence="7">TTI-00885</strain>
    </source>
</reference>
<dbReference type="Gene3D" id="3.30.470.10">
    <property type="match status" value="1"/>
</dbReference>
<accession>A0A6M6I3Y3</accession>
<organism evidence="7">
    <name type="scientific">Discosia rubi</name>
    <dbReference type="NCBI Taxonomy" id="2502037"/>
    <lineage>
        <taxon>Eukaryota</taxon>
        <taxon>Fungi</taxon>
        <taxon>Dikarya</taxon>
        <taxon>Ascomycota</taxon>
        <taxon>Pezizomycotina</taxon>
        <taxon>Sordariomycetes</taxon>
        <taxon>Xylariomycetidae</taxon>
        <taxon>Amphisphaeriales</taxon>
        <taxon>Sporocadaceae</taxon>
        <taxon>Discosia</taxon>
    </lineage>
</organism>
<sequence>MAIVDSFPPPPVSSIDWTNTQSLEFHEGKWTPPKFVTNPYLRIHGMAPSLNYGQQALEGFKAFRTPDGISLFRPDRNAARLQHSAEVLSMPPVPTNLFLQSCRAAVALNAGFMPPHESGGALYVRPLQFGISAMLPPSIADDYMFCVFVAPAPAGVHDGTQPIRALILDEFDRAAPRGTGHAKVGGNYAPVLRWGRQARSDGFGITLHLDSERQEYVTEFSTCAFIGVKGSDADDGEVMLVVPESSCVIDSVTSSSLQQIGRSYGWKVEKRRISFSELPTFDEVLGAGTGVAVTPIRSITRRRLTRQLSPGPRVVVEKESETINYIPDGQQSGGPVFQKLLTRLKAIQLGKTPDEFSWRFEVRAEDLEVEGENTQTNGLHLART</sequence>
<feature type="modified residue" description="N6-(pyridoxal phosphate)lysine" evidence="6">
    <location>
        <position position="183"/>
    </location>
</feature>
<dbReference type="GO" id="GO:0009081">
    <property type="term" value="P:branched-chain amino acid metabolic process"/>
    <property type="evidence" value="ECO:0007669"/>
    <property type="project" value="InterPro"/>
</dbReference>
<dbReference type="InterPro" id="IPR005786">
    <property type="entry name" value="B_amino_transII"/>
</dbReference>
<dbReference type="InterPro" id="IPR033939">
    <property type="entry name" value="BCAT_family"/>
</dbReference>
<gene>
    <name evidence="7" type="primary">g76</name>
</gene>
<dbReference type="SUPFAM" id="SSF56752">
    <property type="entry name" value="D-aminoacid aminotransferase-like PLP-dependent enzymes"/>
    <property type="match status" value="1"/>
</dbReference>
<reference evidence="7" key="1">
    <citation type="submission" date="2020-05" db="EMBL/GenBank/DDBJ databases">
        <title>Chaetoglobosin P from Discosia rubi as a thermally sensitive antifungal against Cryptococcus neoformans.</title>
        <authorList>
            <person name="Perlatti B."/>
            <person name="Nichols C.B."/>
            <person name="Nan L."/>
            <person name="Wiemann P."/>
            <person name="Harvey C.J.B."/>
            <person name="Alspaugh J.A."/>
            <person name="Bills G.F."/>
        </authorList>
    </citation>
    <scope>NUCLEOTIDE SEQUENCE</scope>
    <source>
        <strain evidence="7">TTI-00885</strain>
    </source>
</reference>
<evidence type="ECO:0000256" key="3">
    <source>
        <dbReference type="ARBA" id="ARBA00022576"/>
    </source>
</evidence>
<evidence type="ECO:0000256" key="6">
    <source>
        <dbReference type="PIRSR" id="PIRSR006468-1"/>
    </source>
</evidence>
<dbReference type="EMBL" id="MT459796">
    <property type="protein sequence ID" value="QJY30863.1"/>
    <property type="molecule type" value="Genomic_DNA"/>
</dbReference>
<evidence type="ECO:0000256" key="1">
    <source>
        <dbReference type="ARBA" id="ARBA00001933"/>
    </source>
</evidence>
<name>A0A6M6I3Y3_9PEZI</name>
<keyword evidence="5" id="KW-0663">Pyridoxal phosphate</keyword>
<dbReference type="CDD" id="cd01557">
    <property type="entry name" value="BCAT_beta_family"/>
    <property type="match status" value="1"/>
</dbReference>
<dbReference type="InterPro" id="IPR036038">
    <property type="entry name" value="Aminotransferase-like"/>
</dbReference>
<protein>
    <submittedName>
        <fullName evidence="7">Aminotransferase</fullName>
    </submittedName>
</protein>
<dbReference type="Pfam" id="PF01063">
    <property type="entry name" value="Aminotran_4"/>
    <property type="match status" value="1"/>
</dbReference>
<keyword evidence="4 7" id="KW-0808">Transferase</keyword>
<dbReference type="GO" id="GO:0004084">
    <property type="term" value="F:branched-chain-amino-acid transaminase activity"/>
    <property type="evidence" value="ECO:0007669"/>
    <property type="project" value="InterPro"/>
</dbReference>
<dbReference type="InterPro" id="IPR043132">
    <property type="entry name" value="BCAT-like_C"/>
</dbReference>
<evidence type="ECO:0000256" key="2">
    <source>
        <dbReference type="ARBA" id="ARBA00009320"/>
    </source>
</evidence>
<comment type="cofactor">
    <cofactor evidence="1">
        <name>pyridoxal 5'-phosphate</name>
        <dbReference type="ChEBI" id="CHEBI:597326"/>
    </cofactor>
</comment>
<evidence type="ECO:0000313" key="7">
    <source>
        <dbReference type="EMBL" id="QJY30863.1"/>
    </source>
</evidence>